<protein>
    <recommendedName>
        <fullName evidence="2">DUF7378 domain-containing protein</fullName>
    </recommendedName>
</protein>
<feature type="transmembrane region" description="Helical" evidence="1">
    <location>
        <begin position="40"/>
        <end position="62"/>
    </location>
</feature>
<accession>K3Y173</accession>
<dbReference type="Gramene" id="KQL09099">
    <property type="protein sequence ID" value="KQL09099"/>
    <property type="gene ID" value="SETIT_007935mg"/>
</dbReference>
<dbReference type="InterPro" id="IPR055802">
    <property type="entry name" value="DUF7378"/>
</dbReference>
<dbReference type="EMBL" id="AGNK02002180">
    <property type="status" value="NOT_ANNOTATED_CDS"/>
    <property type="molecule type" value="Genomic_DNA"/>
</dbReference>
<evidence type="ECO:0000313" key="4">
    <source>
        <dbReference type="Proteomes" id="UP000004995"/>
    </source>
</evidence>
<feature type="domain" description="DUF7378" evidence="2">
    <location>
        <begin position="4"/>
        <end position="68"/>
    </location>
</feature>
<keyword evidence="1" id="KW-1133">Transmembrane helix</keyword>
<evidence type="ECO:0000313" key="3">
    <source>
        <dbReference type="EnsemblPlants" id="KQL09099"/>
    </source>
</evidence>
<dbReference type="Pfam" id="PF24095">
    <property type="entry name" value="DUF7378"/>
    <property type="match status" value="1"/>
</dbReference>
<dbReference type="AlphaFoldDB" id="K3Y173"/>
<reference evidence="3" key="2">
    <citation type="submission" date="2018-08" db="UniProtKB">
        <authorList>
            <consortium name="EnsemblPlants"/>
        </authorList>
    </citation>
    <scope>IDENTIFICATION</scope>
    <source>
        <strain evidence="3">Yugu1</strain>
    </source>
</reference>
<reference evidence="4" key="1">
    <citation type="journal article" date="2012" name="Nat. Biotechnol.">
        <title>Reference genome sequence of the model plant Setaria.</title>
        <authorList>
            <person name="Bennetzen J.L."/>
            <person name="Schmutz J."/>
            <person name="Wang H."/>
            <person name="Percifield R."/>
            <person name="Hawkins J."/>
            <person name="Pontaroli A.C."/>
            <person name="Estep M."/>
            <person name="Feng L."/>
            <person name="Vaughn J.N."/>
            <person name="Grimwood J."/>
            <person name="Jenkins J."/>
            <person name="Barry K."/>
            <person name="Lindquist E."/>
            <person name="Hellsten U."/>
            <person name="Deshpande S."/>
            <person name="Wang X."/>
            <person name="Wu X."/>
            <person name="Mitros T."/>
            <person name="Triplett J."/>
            <person name="Yang X."/>
            <person name="Ye C.Y."/>
            <person name="Mauro-Herrera M."/>
            <person name="Wang L."/>
            <person name="Li P."/>
            <person name="Sharma M."/>
            <person name="Sharma R."/>
            <person name="Ronald P.C."/>
            <person name="Panaud O."/>
            <person name="Kellogg E.A."/>
            <person name="Brutnell T.P."/>
            <person name="Doust A.N."/>
            <person name="Tuskan G.A."/>
            <person name="Rokhsar D."/>
            <person name="Devos K.M."/>
        </authorList>
    </citation>
    <scope>NUCLEOTIDE SEQUENCE [LARGE SCALE GENOMIC DNA]</scope>
    <source>
        <strain evidence="4">cv. Yugu1</strain>
    </source>
</reference>
<evidence type="ECO:0000256" key="1">
    <source>
        <dbReference type="SAM" id="Phobius"/>
    </source>
</evidence>
<proteinExistence type="predicted"/>
<dbReference type="InParanoid" id="K3Y173"/>
<keyword evidence="1" id="KW-0812">Transmembrane</keyword>
<sequence>MPSLAVVERFMSIGVWGVGVSVISVMEGAVFAAQVHDRRVLAGCTGVVAAFIVALVAFWVWLVRTYGGGGDTSLARRRTDKLVRVNS</sequence>
<dbReference type="HOGENOM" id="CLU_2490017_0_0_1"/>
<organism evidence="3 4">
    <name type="scientific">Setaria italica</name>
    <name type="common">Foxtail millet</name>
    <name type="synonym">Panicum italicum</name>
    <dbReference type="NCBI Taxonomy" id="4555"/>
    <lineage>
        <taxon>Eukaryota</taxon>
        <taxon>Viridiplantae</taxon>
        <taxon>Streptophyta</taxon>
        <taxon>Embryophyta</taxon>
        <taxon>Tracheophyta</taxon>
        <taxon>Spermatophyta</taxon>
        <taxon>Magnoliopsida</taxon>
        <taxon>Liliopsida</taxon>
        <taxon>Poales</taxon>
        <taxon>Poaceae</taxon>
        <taxon>PACMAD clade</taxon>
        <taxon>Panicoideae</taxon>
        <taxon>Panicodae</taxon>
        <taxon>Paniceae</taxon>
        <taxon>Cenchrinae</taxon>
        <taxon>Setaria</taxon>
    </lineage>
</organism>
<keyword evidence="1" id="KW-0472">Membrane</keyword>
<dbReference type="Proteomes" id="UP000004995">
    <property type="component" value="Unassembled WGS sequence"/>
</dbReference>
<evidence type="ECO:0000259" key="2">
    <source>
        <dbReference type="Pfam" id="PF24095"/>
    </source>
</evidence>
<keyword evidence="4" id="KW-1185">Reference proteome</keyword>
<feature type="transmembrane region" description="Helical" evidence="1">
    <location>
        <begin position="13"/>
        <end position="33"/>
    </location>
</feature>
<dbReference type="EnsemblPlants" id="KQL09099">
    <property type="protein sequence ID" value="KQL09099"/>
    <property type="gene ID" value="SETIT_007935mg"/>
</dbReference>
<name>K3Y173_SETIT</name>